<protein>
    <submittedName>
        <fullName evidence="2">Uncharacterized protein</fullName>
    </submittedName>
</protein>
<evidence type="ECO:0000313" key="2">
    <source>
        <dbReference type="EMBL" id="BET38445.1"/>
    </source>
</evidence>
<dbReference type="Proteomes" id="UP001473424">
    <property type="component" value="Chromosome"/>
</dbReference>
<feature type="compositionally biased region" description="Basic residues" evidence="1">
    <location>
        <begin position="25"/>
        <end position="40"/>
    </location>
</feature>
<organism evidence="2 3">
    <name type="scientific">Spiroplasma ixodetis</name>
    <dbReference type="NCBI Taxonomy" id="2141"/>
    <lineage>
        <taxon>Bacteria</taxon>
        <taxon>Bacillati</taxon>
        <taxon>Mycoplasmatota</taxon>
        <taxon>Mollicutes</taxon>
        <taxon>Entomoplasmatales</taxon>
        <taxon>Spiroplasmataceae</taxon>
        <taxon>Spiroplasma</taxon>
    </lineage>
</organism>
<feature type="region of interest" description="Disordered" evidence="1">
    <location>
        <begin position="1"/>
        <end position="42"/>
    </location>
</feature>
<evidence type="ECO:0000256" key="1">
    <source>
        <dbReference type="SAM" id="MobiDB-lite"/>
    </source>
</evidence>
<proteinExistence type="predicted"/>
<sequence>MKEYAQSPEVKTKKQKYEQKSEVKAKKKKYDQKRYQKNKKTKQELQFNNNYQKEVMVNAINKLADEYRLAAHVLSGNQKIWKSYL</sequence>
<feature type="compositionally biased region" description="Basic and acidic residues" evidence="1">
    <location>
        <begin position="10"/>
        <end position="24"/>
    </location>
</feature>
<reference evidence="3" key="1">
    <citation type="journal article" date="2024" name="FEMS Microbiol. Lett.">
        <title>Genomic insights into Spiroplasma endosymbionts that induce male-killing and protective phenotypes in the pea aphid.</title>
        <authorList>
            <person name="Arai H."/>
            <person name="Legeai F."/>
            <person name="Kageyama D."/>
            <person name="Sugio A."/>
            <person name="Simon J.C."/>
        </authorList>
    </citation>
    <scope>NUCLEOTIDE SEQUENCE [LARGE SCALE GENOMIC DNA]</scope>
    <source>
        <strain evidence="3">sAp269</strain>
    </source>
</reference>
<accession>A0ABN7BW33</accession>
<keyword evidence="3" id="KW-1185">Reference proteome</keyword>
<dbReference type="RefSeq" id="WP_353307078.1">
    <property type="nucleotide sequence ID" value="NZ_AP028955.1"/>
</dbReference>
<evidence type="ECO:0000313" key="3">
    <source>
        <dbReference type="Proteomes" id="UP001473424"/>
    </source>
</evidence>
<gene>
    <name evidence="2" type="ORF">SAP269_10340</name>
</gene>
<dbReference type="EMBL" id="AP028955">
    <property type="protein sequence ID" value="BET38445.1"/>
    <property type="molecule type" value="Genomic_DNA"/>
</dbReference>
<name>A0ABN7BW33_9MOLU</name>